<evidence type="ECO:0000256" key="12">
    <source>
        <dbReference type="RuleBase" id="RU910715"/>
    </source>
</evidence>
<comment type="similarity">
    <text evidence="2 12">Belongs to the SWEET sugar transporter family.</text>
</comment>
<feature type="transmembrane region" description="Helical" evidence="12">
    <location>
        <begin position="100"/>
        <end position="119"/>
    </location>
</feature>
<evidence type="ECO:0000313" key="13">
    <source>
        <dbReference type="EMBL" id="RRT60680.1"/>
    </source>
</evidence>
<proteinExistence type="inferred from homology"/>
<sequence>MFWVFYGLPIVHPNSLLVVTINGVGLILEAIYLVIFFVYAPRQGRLKVSKILAAEVSFMTVVVVVVLLTAHTHEKRSLIVGILCIIFGTCMYASPLSVMIPNGLGALFGLAQLILYACYYKSTPKAGTKAEVELPTAPTFKNIIKRKAVEQYQPFPELARLLKCMLGVLYGLPIVHPNSRLVLTSNAIGLFLQAVYLTIYLIYAAREIRVAHTHEMRSLIVGIPFVVFGSCMYAAPIAFLIPNGLGVLFDLAPLILYACYCKSTPKAEVELPTTTNL</sequence>
<comment type="subcellular location">
    <subcellularLocation>
        <location evidence="1">Cell membrane</location>
        <topology evidence="1">Multi-pass membrane protein</topology>
    </subcellularLocation>
</comment>
<dbReference type="PANTHER" id="PTHR10791:SF30">
    <property type="entry name" value="SUGAR TRANSPORTER SWEET1"/>
    <property type="match status" value="1"/>
</dbReference>
<evidence type="ECO:0000256" key="10">
    <source>
        <dbReference type="ARBA" id="ARBA00037238"/>
    </source>
</evidence>
<keyword evidence="7" id="KW-0677">Repeat</keyword>
<evidence type="ECO:0000256" key="4">
    <source>
        <dbReference type="ARBA" id="ARBA00022475"/>
    </source>
</evidence>
<dbReference type="InterPro" id="IPR047664">
    <property type="entry name" value="SWEET"/>
</dbReference>
<evidence type="ECO:0000256" key="6">
    <source>
        <dbReference type="ARBA" id="ARBA00022692"/>
    </source>
</evidence>
<dbReference type="Pfam" id="PF03083">
    <property type="entry name" value="MtN3_slv"/>
    <property type="match status" value="2"/>
</dbReference>
<evidence type="ECO:0000256" key="1">
    <source>
        <dbReference type="ARBA" id="ARBA00004651"/>
    </source>
</evidence>
<protein>
    <recommendedName>
        <fullName evidence="12">Bidirectional sugar transporter SWEET</fullName>
    </recommendedName>
</protein>
<keyword evidence="3 12" id="KW-0813">Transport</keyword>
<evidence type="ECO:0000256" key="5">
    <source>
        <dbReference type="ARBA" id="ARBA00022597"/>
    </source>
</evidence>
<comment type="function">
    <text evidence="12">Mediates both low-affinity uptake and efflux of sugar across the membrane.</text>
</comment>
<dbReference type="Proteomes" id="UP000287651">
    <property type="component" value="Unassembled WGS sequence"/>
</dbReference>
<gene>
    <name evidence="13" type="ORF">B296_00024743</name>
</gene>
<comment type="caution">
    <text evidence="12">Lacks conserved residue(s) required for the propagation of feature annotation.</text>
</comment>
<keyword evidence="6 12" id="KW-0812">Transmembrane</keyword>
<reference evidence="13 14" key="1">
    <citation type="journal article" date="2014" name="Agronomy (Basel)">
        <title>A Draft Genome Sequence for Ensete ventricosum, the Drought-Tolerant Tree Against Hunger.</title>
        <authorList>
            <person name="Harrison J."/>
            <person name="Moore K.A."/>
            <person name="Paszkiewicz K."/>
            <person name="Jones T."/>
            <person name="Grant M."/>
            <person name="Ambacheew D."/>
            <person name="Muzemil S."/>
            <person name="Studholme D.J."/>
        </authorList>
    </citation>
    <scope>NUCLEOTIDE SEQUENCE [LARGE SCALE GENOMIC DNA]</scope>
</reference>
<evidence type="ECO:0000256" key="3">
    <source>
        <dbReference type="ARBA" id="ARBA00022448"/>
    </source>
</evidence>
<dbReference type="Gene3D" id="1.20.1280.290">
    <property type="match status" value="1"/>
</dbReference>
<dbReference type="GO" id="GO:0005886">
    <property type="term" value="C:plasma membrane"/>
    <property type="evidence" value="ECO:0007669"/>
    <property type="project" value="UniProtKB-SubCell"/>
</dbReference>
<feature type="transmembrane region" description="Helical" evidence="12">
    <location>
        <begin position="51"/>
        <end position="70"/>
    </location>
</feature>
<evidence type="ECO:0000256" key="11">
    <source>
        <dbReference type="ARBA" id="ARBA00038715"/>
    </source>
</evidence>
<dbReference type="AlphaFoldDB" id="A0A426Z9K4"/>
<dbReference type="EMBL" id="AMZH03007689">
    <property type="protein sequence ID" value="RRT60680.1"/>
    <property type="molecule type" value="Genomic_DNA"/>
</dbReference>
<keyword evidence="4" id="KW-1003">Cell membrane</keyword>
<dbReference type="GO" id="GO:0051119">
    <property type="term" value="F:sugar transmembrane transporter activity"/>
    <property type="evidence" value="ECO:0007669"/>
    <property type="project" value="InterPro"/>
</dbReference>
<keyword evidence="5 12" id="KW-0762">Sugar transport</keyword>
<dbReference type="InterPro" id="IPR004316">
    <property type="entry name" value="SWEET_rpt"/>
</dbReference>
<dbReference type="PANTHER" id="PTHR10791">
    <property type="entry name" value="RAG1-ACTIVATING PROTEIN 1"/>
    <property type="match status" value="1"/>
</dbReference>
<evidence type="ECO:0000256" key="2">
    <source>
        <dbReference type="ARBA" id="ARBA00007809"/>
    </source>
</evidence>
<keyword evidence="8 12" id="KW-1133">Transmembrane helix</keyword>
<name>A0A426Z9K4_ENSVE</name>
<evidence type="ECO:0000256" key="7">
    <source>
        <dbReference type="ARBA" id="ARBA00022737"/>
    </source>
</evidence>
<organism evidence="13 14">
    <name type="scientific">Ensete ventricosum</name>
    <name type="common">Abyssinian banana</name>
    <name type="synonym">Musa ensete</name>
    <dbReference type="NCBI Taxonomy" id="4639"/>
    <lineage>
        <taxon>Eukaryota</taxon>
        <taxon>Viridiplantae</taxon>
        <taxon>Streptophyta</taxon>
        <taxon>Embryophyta</taxon>
        <taxon>Tracheophyta</taxon>
        <taxon>Spermatophyta</taxon>
        <taxon>Magnoliopsida</taxon>
        <taxon>Liliopsida</taxon>
        <taxon>Zingiberales</taxon>
        <taxon>Musaceae</taxon>
        <taxon>Ensete</taxon>
    </lineage>
</organism>
<evidence type="ECO:0000256" key="9">
    <source>
        <dbReference type="ARBA" id="ARBA00023136"/>
    </source>
</evidence>
<evidence type="ECO:0000313" key="14">
    <source>
        <dbReference type="Proteomes" id="UP000287651"/>
    </source>
</evidence>
<comment type="function">
    <text evidence="10">Mediates both low-affinity uptake and efflux of sugar across the plasma membrane.</text>
</comment>
<feature type="transmembrane region" description="Helical" evidence="12">
    <location>
        <begin position="77"/>
        <end position="94"/>
    </location>
</feature>
<feature type="transmembrane region" description="Helical" evidence="12">
    <location>
        <begin position="16"/>
        <end position="39"/>
    </location>
</feature>
<comment type="caution">
    <text evidence="13">The sequence shown here is derived from an EMBL/GenBank/DDBJ whole genome shotgun (WGS) entry which is preliminary data.</text>
</comment>
<keyword evidence="9 12" id="KW-0472">Membrane</keyword>
<comment type="subunit">
    <text evidence="11">Forms homooligomers and/or heterooligomers.</text>
</comment>
<accession>A0A426Z9K4</accession>
<feature type="transmembrane region" description="Helical" evidence="12">
    <location>
        <begin position="218"/>
        <end position="241"/>
    </location>
</feature>
<feature type="transmembrane region" description="Helical" evidence="12">
    <location>
        <begin position="187"/>
        <end position="206"/>
    </location>
</feature>
<evidence type="ECO:0000256" key="8">
    <source>
        <dbReference type="ARBA" id="ARBA00022989"/>
    </source>
</evidence>